<dbReference type="SUPFAM" id="SSF54373">
    <property type="entry name" value="FAD-linked reductases, C-terminal domain"/>
    <property type="match status" value="1"/>
</dbReference>
<dbReference type="Gene3D" id="3.50.50.60">
    <property type="entry name" value="FAD/NAD(P)-binding domain"/>
    <property type="match status" value="1"/>
</dbReference>
<proteinExistence type="inferred from homology"/>
<dbReference type="Pfam" id="PF05199">
    <property type="entry name" value="GMC_oxred_C"/>
    <property type="match status" value="1"/>
</dbReference>
<protein>
    <submittedName>
        <fullName evidence="4">Dehydrogenase citC</fullName>
    </submittedName>
</protein>
<feature type="binding site" evidence="2">
    <location>
        <position position="256"/>
    </location>
    <ligand>
        <name>FAD</name>
        <dbReference type="ChEBI" id="CHEBI:57692"/>
    </ligand>
</feature>
<evidence type="ECO:0000256" key="2">
    <source>
        <dbReference type="PIRSR" id="PIRSR000137-2"/>
    </source>
</evidence>
<evidence type="ECO:0000259" key="3">
    <source>
        <dbReference type="PROSITE" id="PS00624"/>
    </source>
</evidence>
<sequence>MPVKYRGCVQRMSPLPANDWSSTTGGGISGLVLASRLTENPGVQVLVIEAGSNHVEDPRVKVPALYEASKGTELDWGFESESQIRKYMPSCLEAQLKGRRINYAQGRALGGSSAISAHVFVPPSRIVIDSWEFLKNTGWNWKTLEPYYAKVCSNPAHQPQLKEHLGIEWDVKERHGSIQTSYASGIQDPVSKAWVETFKNLGLNMAQDPFSGLPTGAFASLSSIDPATKERSYATTAYYTPVAHRQNLRILPNCDVQRILLERTDDGFRATGVQYLSKEEALTVKARREVILGAGSLQSPKLLELSGIGSANLLQAHGIEVKIDNPFVGENLQDHFVCGIGFEVQDHIPTLDGLRQWENTSRPTGPLTSVGVASYAYLPMMETVSGNGKISLDEIIDGDEPNNGAAPLRKIYRELVDNNLKSKDKASGAFLAVAAQNVVPIDPDFKGSPKGPVAGKFVTLGTMLSQPLSRGSVHILSPDPNAKPSIDPKFLSHPLDLEILARHVSYLPSIAEAEPFKSSILKSGGRRRDPKSLFKTLDDAKNYLRTSGISMWHPTSTCSMLPRDKGGAVNERLLVYGTSNLRIVNASIMPLMPISNIQSRVYAVAERAADIIKADNGLNN</sequence>
<dbReference type="SUPFAM" id="SSF51905">
    <property type="entry name" value="FAD/NAD(P)-binding domain"/>
    <property type="match status" value="1"/>
</dbReference>
<dbReference type="InterPro" id="IPR000172">
    <property type="entry name" value="GMC_OxRdtase_N"/>
</dbReference>
<dbReference type="Gene3D" id="3.30.560.10">
    <property type="entry name" value="Glucose Oxidase, domain 3"/>
    <property type="match status" value="1"/>
</dbReference>
<organism evidence="4 5">
    <name type="scientific">Lachnellula arida</name>
    <dbReference type="NCBI Taxonomy" id="1316785"/>
    <lineage>
        <taxon>Eukaryota</taxon>
        <taxon>Fungi</taxon>
        <taxon>Dikarya</taxon>
        <taxon>Ascomycota</taxon>
        <taxon>Pezizomycotina</taxon>
        <taxon>Leotiomycetes</taxon>
        <taxon>Helotiales</taxon>
        <taxon>Lachnaceae</taxon>
        <taxon>Lachnellula</taxon>
    </lineage>
</organism>
<dbReference type="PROSITE" id="PS00624">
    <property type="entry name" value="GMC_OXRED_2"/>
    <property type="match status" value="1"/>
</dbReference>
<dbReference type="Proteomes" id="UP000469559">
    <property type="component" value="Unassembled WGS sequence"/>
</dbReference>
<dbReference type="GO" id="GO:0050660">
    <property type="term" value="F:flavin adenine dinucleotide binding"/>
    <property type="evidence" value="ECO:0007669"/>
    <property type="project" value="InterPro"/>
</dbReference>
<evidence type="ECO:0000313" key="4">
    <source>
        <dbReference type="EMBL" id="TVY14350.1"/>
    </source>
</evidence>
<evidence type="ECO:0000256" key="1">
    <source>
        <dbReference type="ARBA" id="ARBA00010790"/>
    </source>
</evidence>
<dbReference type="PANTHER" id="PTHR11552">
    <property type="entry name" value="GLUCOSE-METHANOL-CHOLINE GMC OXIDOREDUCTASE"/>
    <property type="match status" value="1"/>
</dbReference>
<accession>A0A8T9B2X7</accession>
<name>A0A8T9B2X7_9HELO</name>
<dbReference type="InterPro" id="IPR012132">
    <property type="entry name" value="GMC_OxRdtase"/>
</dbReference>
<evidence type="ECO:0000313" key="5">
    <source>
        <dbReference type="Proteomes" id="UP000469559"/>
    </source>
</evidence>
<dbReference type="EMBL" id="QGMF01000707">
    <property type="protein sequence ID" value="TVY14350.1"/>
    <property type="molecule type" value="Genomic_DNA"/>
</dbReference>
<comment type="similarity">
    <text evidence="1">Belongs to the GMC oxidoreductase family.</text>
</comment>
<dbReference type="Pfam" id="PF13450">
    <property type="entry name" value="NAD_binding_8"/>
    <property type="match status" value="1"/>
</dbReference>
<dbReference type="PANTHER" id="PTHR11552:SF210">
    <property type="entry name" value="GLUCOSE-METHANOL-CHOLINE OXIDOREDUCTASE N-TERMINAL DOMAIN-CONTAINING PROTEIN-RELATED"/>
    <property type="match status" value="1"/>
</dbReference>
<keyword evidence="5" id="KW-1185">Reference proteome</keyword>
<reference evidence="4 5" key="1">
    <citation type="submission" date="2018-05" db="EMBL/GenBank/DDBJ databases">
        <title>Whole genome sequencing for identification of molecular markers to develop diagnostic detection tools for the regulated plant pathogen Lachnellula willkommii.</title>
        <authorList>
            <person name="Giroux E."/>
            <person name="Bilodeau G."/>
        </authorList>
    </citation>
    <scope>NUCLEOTIDE SEQUENCE [LARGE SCALE GENOMIC DNA]</scope>
    <source>
        <strain evidence="4 5">CBS 203.66</strain>
    </source>
</reference>
<keyword evidence="2" id="KW-0285">Flavoprotein</keyword>
<dbReference type="OrthoDB" id="269227at2759"/>
<dbReference type="GO" id="GO:0016614">
    <property type="term" value="F:oxidoreductase activity, acting on CH-OH group of donors"/>
    <property type="evidence" value="ECO:0007669"/>
    <property type="project" value="InterPro"/>
</dbReference>
<dbReference type="InterPro" id="IPR036188">
    <property type="entry name" value="FAD/NAD-bd_sf"/>
</dbReference>
<comment type="caution">
    <text evidence="4">The sequence shown here is derived from an EMBL/GenBank/DDBJ whole genome shotgun (WGS) entry which is preliminary data.</text>
</comment>
<keyword evidence="2" id="KW-0274">FAD</keyword>
<dbReference type="PIRSF" id="PIRSF000137">
    <property type="entry name" value="Alcohol_oxidase"/>
    <property type="match status" value="1"/>
</dbReference>
<comment type="cofactor">
    <cofactor evidence="2">
        <name>FAD</name>
        <dbReference type="ChEBI" id="CHEBI:57692"/>
    </cofactor>
</comment>
<dbReference type="Pfam" id="PF00732">
    <property type="entry name" value="GMC_oxred_N"/>
    <property type="match status" value="1"/>
</dbReference>
<feature type="binding site" evidence="2">
    <location>
        <begin position="552"/>
        <end position="553"/>
    </location>
    <ligand>
        <name>FAD</name>
        <dbReference type="ChEBI" id="CHEBI:57692"/>
    </ligand>
</feature>
<dbReference type="InterPro" id="IPR007867">
    <property type="entry name" value="GMC_OxRtase_C"/>
</dbReference>
<feature type="domain" description="Glucose-methanol-choline oxidoreductase N-terminal" evidence="3">
    <location>
        <begin position="295"/>
        <end position="309"/>
    </location>
</feature>
<dbReference type="AlphaFoldDB" id="A0A8T9B2X7"/>
<gene>
    <name evidence="4" type="primary">citC_0</name>
    <name evidence="4" type="ORF">LARI1_G008972</name>
</gene>